<protein>
    <recommendedName>
        <fullName evidence="2">TadE-like domain-containing protein</fullName>
    </recommendedName>
</protein>
<organism evidence="3 4">
    <name type="scientific">Vibrio mediterranei</name>
    <dbReference type="NCBI Taxonomy" id="689"/>
    <lineage>
        <taxon>Bacteria</taxon>
        <taxon>Pseudomonadati</taxon>
        <taxon>Pseudomonadota</taxon>
        <taxon>Gammaproteobacteria</taxon>
        <taxon>Vibrionales</taxon>
        <taxon>Vibrionaceae</taxon>
        <taxon>Vibrio</taxon>
    </lineage>
</organism>
<feature type="transmembrane region" description="Helical" evidence="1">
    <location>
        <begin position="12"/>
        <end position="30"/>
    </location>
</feature>
<evidence type="ECO:0000256" key="1">
    <source>
        <dbReference type="SAM" id="Phobius"/>
    </source>
</evidence>
<sequence>MKGLKKQNGLAAVEFALITPLIIVFMALYIEIGSMFVDYQTLNKAVRNGARFAVTSIYGTATTQQIAPVDEIKNMVVYGRNPAVGDALLPGLVVDGVSVSHVSDVVTVTADYSYVPYFATIPFLGVDMSVNFSASAVMETGL</sequence>
<keyword evidence="1" id="KW-0812">Transmembrane</keyword>
<dbReference type="KEGG" id="vsh:BSZ05_15475"/>
<dbReference type="RefSeq" id="WP_088877427.1">
    <property type="nucleotide sequence ID" value="NZ_CP018308.1"/>
</dbReference>
<name>A0AAN1FIU4_9VIBR</name>
<accession>A0AAN1FIU4</accession>
<dbReference type="Proteomes" id="UP000197092">
    <property type="component" value="Chromosome 1"/>
</dbReference>
<proteinExistence type="predicted"/>
<keyword evidence="1" id="KW-1133">Transmembrane helix</keyword>
<evidence type="ECO:0000259" key="2">
    <source>
        <dbReference type="Pfam" id="PF07811"/>
    </source>
</evidence>
<gene>
    <name evidence="3" type="ORF">BSZ05_15475</name>
</gene>
<dbReference type="InterPro" id="IPR012495">
    <property type="entry name" value="TadE-like_dom"/>
</dbReference>
<keyword evidence="1" id="KW-0472">Membrane</keyword>
<dbReference type="AlphaFoldDB" id="A0AAN1FIU4"/>
<dbReference type="EMBL" id="CP018308">
    <property type="protein sequence ID" value="ASI91087.1"/>
    <property type="molecule type" value="Genomic_DNA"/>
</dbReference>
<evidence type="ECO:0000313" key="4">
    <source>
        <dbReference type="Proteomes" id="UP000197092"/>
    </source>
</evidence>
<dbReference type="Pfam" id="PF07811">
    <property type="entry name" value="TadE"/>
    <property type="match status" value="1"/>
</dbReference>
<reference evidence="4" key="1">
    <citation type="submission" date="2016-12" db="EMBL/GenBank/DDBJ databases">
        <title>Comparative genomic analysis reveals the diversity, evolution, and environmental adaptation strategies of the genus Vibrio.</title>
        <authorList>
            <person name="Lin H."/>
            <person name="Wang X."/>
            <person name="Zhang X.-H."/>
        </authorList>
    </citation>
    <scope>NUCLEOTIDE SEQUENCE [LARGE SCALE GENOMIC DNA]</scope>
    <source>
        <strain evidence="4">QT6D1</strain>
    </source>
</reference>
<feature type="domain" description="TadE-like" evidence="2">
    <location>
        <begin position="9"/>
        <end position="51"/>
    </location>
</feature>
<evidence type="ECO:0000313" key="3">
    <source>
        <dbReference type="EMBL" id="ASI91087.1"/>
    </source>
</evidence>